<name>A0A5J4RZ10_9EUKA</name>
<evidence type="ECO:0000313" key="2">
    <source>
        <dbReference type="Proteomes" id="UP000324800"/>
    </source>
</evidence>
<accession>A0A5J4RZ10</accession>
<gene>
    <name evidence="1" type="ORF">EZS28_052718</name>
</gene>
<protein>
    <recommendedName>
        <fullName evidence="3">Right handed beta helix domain-containing protein</fullName>
    </recommendedName>
</protein>
<dbReference type="AlphaFoldDB" id="A0A5J4RZ10"/>
<organism evidence="1 2">
    <name type="scientific">Streblomastix strix</name>
    <dbReference type="NCBI Taxonomy" id="222440"/>
    <lineage>
        <taxon>Eukaryota</taxon>
        <taxon>Metamonada</taxon>
        <taxon>Preaxostyla</taxon>
        <taxon>Oxymonadida</taxon>
        <taxon>Streblomastigidae</taxon>
        <taxon>Streblomastix</taxon>
    </lineage>
</organism>
<reference evidence="1 2" key="1">
    <citation type="submission" date="2019-03" db="EMBL/GenBank/DDBJ databases">
        <title>Single cell metagenomics reveals metabolic interactions within the superorganism composed of flagellate Streblomastix strix and complex community of Bacteroidetes bacteria on its surface.</title>
        <authorList>
            <person name="Treitli S.C."/>
            <person name="Kolisko M."/>
            <person name="Husnik F."/>
            <person name="Keeling P."/>
            <person name="Hampl V."/>
        </authorList>
    </citation>
    <scope>NUCLEOTIDE SEQUENCE [LARGE SCALE GENOMIC DNA]</scope>
    <source>
        <strain evidence="1">ST1C</strain>
    </source>
</reference>
<comment type="caution">
    <text evidence="1">The sequence shown here is derived from an EMBL/GenBank/DDBJ whole genome shotgun (WGS) entry which is preliminary data.</text>
</comment>
<proteinExistence type="predicted"/>
<dbReference type="Proteomes" id="UP000324800">
    <property type="component" value="Unassembled WGS sequence"/>
</dbReference>
<dbReference type="EMBL" id="SNRW01041293">
    <property type="protein sequence ID" value="KAA6338213.1"/>
    <property type="molecule type" value="Genomic_DNA"/>
</dbReference>
<feature type="non-terminal residue" evidence="1">
    <location>
        <position position="161"/>
    </location>
</feature>
<sequence length="161" mass="18082">MLELKGQGENESLLIQKNISQTLFVLQNSQLNSSFLSAQLWGAEVALIRSQGNGMSIIDGLRVNGVKQESAVVHCSVFEVISGELSLIDIHIKDINISENYNEINPLNERNKMKGLIEMKENAKVLYIEKFVITNINIENINKEQRMSSIIMNAGHLKLKD</sequence>
<evidence type="ECO:0000313" key="1">
    <source>
        <dbReference type="EMBL" id="KAA6338213.1"/>
    </source>
</evidence>
<evidence type="ECO:0008006" key="3">
    <source>
        <dbReference type="Google" id="ProtNLM"/>
    </source>
</evidence>